<dbReference type="InterPro" id="IPR052155">
    <property type="entry name" value="Biofilm_reg_signaling"/>
</dbReference>
<dbReference type="PROSITE" id="PS50887">
    <property type="entry name" value="GGDEF"/>
    <property type="match status" value="1"/>
</dbReference>
<dbReference type="EMBL" id="QPII01000004">
    <property type="protein sequence ID" value="RCV90227.1"/>
    <property type="molecule type" value="Genomic_DNA"/>
</dbReference>
<dbReference type="Pfam" id="PF08448">
    <property type="entry name" value="PAS_4"/>
    <property type="match status" value="1"/>
</dbReference>
<sequence length="448" mass="49704">MDRLMTASPAPKHVHYELDSQLYAISDALPIGTLITDRQGNGRHGNAAYISIIGTAAASLQGSHWVDALHPDDRTRAKREWQQAFDSGTPCHIEARILRPDSSIAWLSINAAHLPGDQGHILTVEDITVRKHDDGMLHAAEEALYHEKERAQVTLNSIGDAVISTDIECRVTYLNRVAEEMTGWTQESALGLPISDVFRIIEHKSRQSASDPARRAIDENRIVGLAMGTILVGRDHSELAIEDSAAPIRDRNGQVTGAVIIFHHVSKSFAISSRMAHLAQHDSLTDLPNRVLLDERLERAIGLARRHRQHVALLFIDLDAFKAINDRLGHAAGDTLLQSVARRLKGCVRDTDTVCRLGGDEFVILLTELHDINDARRVTEAIFEALLPPHPIGEEAVHITVSLGISLYPDNGTTPEELIHCADTAMYRIKREGRNNYRFYNGDMLLDH</sequence>
<dbReference type="SUPFAM" id="SSF55785">
    <property type="entry name" value="PYP-like sensor domain (PAS domain)"/>
    <property type="match status" value="2"/>
</dbReference>
<dbReference type="CDD" id="cd00130">
    <property type="entry name" value="PAS"/>
    <property type="match status" value="2"/>
</dbReference>
<dbReference type="NCBIfam" id="TIGR00254">
    <property type="entry name" value="GGDEF"/>
    <property type="match status" value="1"/>
</dbReference>
<dbReference type="Proteomes" id="UP000252405">
    <property type="component" value="Unassembled WGS sequence"/>
</dbReference>
<reference evidence="4 5" key="1">
    <citation type="submission" date="2018-07" db="EMBL/GenBank/DDBJ databases">
        <title>Halomonas montanilacus sp. nov., isolated from Lake Pengyan on Tibetan Plateau.</title>
        <authorList>
            <person name="Lu H."/>
            <person name="Xing P."/>
            <person name="Wu Q."/>
        </authorList>
    </citation>
    <scope>NUCLEOTIDE SEQUENCE [LARGE SCALE GENOMIC DNA]</scope>
    <source>
        <strain evidence="4 5">PYC7W</strain>
    </source>
</reference>
<dbReference type="SUPFAM" id="SSF55073">
    <property type="entry name" value="Nucleotide cyclase"/>
    <property type="match status" value="1"/>
</dbReference>
<dbReference type="SMART" id="SM00091">
    <property type="entry name" value="PAS"/>
    <property type="match status" value="2"/>
</dbReference>
<evidence type="ECO:0000259" key="2">
    <source>
        <dbReference type="PROSITE" id="PS50112"/>
    </source>
</evidence>
<name>A0A368U156_9GAMM</name>
<comment type="cofactor">
    <cofactor evidence="1">
        <name>Mg(2+)</name>
        <dbReference type="ChEBI" id="CHEBI:18420"/>
    </cofactor>
</comment>
<evidence type="ECO:0000313" key="5">
    <source>
        <dbReference type="Proteomes" id="UP000252405"/>
    </source>
</evidence>
<dbReference type="AlphaFoldDB" id="A0A368U156"/>
<dbReference type="InterPro" id="IPR013656">
    <property type="entry name" value="PAS_4"/>
</dbReference>
<dbReference type="Pfam" id="PF00989">
    <property type="entry name" value="PAS"/>
    <property type="match status" value="1"/>
</dbReference>
<dbReference type="PANTHER" id="PTHR44757">
    <property type="entry name" value="DIGUANYLATE CYCLASE DGCP"/>
    <property type="match status" value="1"/>
</dbReference>
<dbReference type="InterPro" id="IPR043128">
    <property type="entry name" value="Rev_trsase/Diguanyl_cyclase"/>
</dbReference>
<dbReference type="Gene3D" id="3.30.450.20">
    <property type="entry name" value="PAS domain"/>
    <property type="match status" value="2"/>
</dbReference>
<evidence type="ECO:0000259" key="3">
    <source>
        <dbReference type="PROSITE" id="PS50887"/>
    </source>
</evidence>
<dbReference type="PROSITE" id="PS50112">
    <property type="entry name" value="PAS"/>
    <property type="match status" value="2"/>
</dbReference>
<dbReference type="SMART" id="SM00267">
    <property type="entry name" value="GGDEF"/>
    <property type="match status" value="1"/>
</dbReference>
<dbReference type="InterPro" id="IPR000160">
    <property type="entry name" value="GGDEF_dom"/>
</dbReference>
<feature type="domain" description="PAS" evidence="2">
    <location>
        <begin position="18"/>
        <end position="88"/>
    </location>
</feature>
<dbReference type="FunFam" id="3.30.70.270:FF:000001">
    <property type="entry name" value="Diguanylate cyclase domain protein"/>
    <property type="match status" value="1"/>
</dbReference>
<feature type="domain" description="PAS" evidence="2">
    <location>
        <begin position="147"/>
        <end position="220"/>
    </location>
</feature>
<dbReference type="GO" id="GO:0006355">
    <property type="term" value="P:regulation of DNA-templated transcription"/>
    <property type="evidence" value="ECO:0007669"/>
    <property type="project" value="InterPro"/>
</dbReference>
<gene>
    <name evidence="4" type="ORF">DU505_08270</name>
</gene>
<dbReference type="InterPro" id="IPR013767">
    <property type="entry name" value="PAS_fold"/>
</dbReference>
<dbReference type="GO" id="GO:0003824">
    <property type="term" value="F:catalytic activity"/>
    <property type="evidence" value="ECO:0007669"/>
    <property type="project" value="UniProtKB-ARBA"/>
</dbReference>
<dbReference type="InterPro" id="IPR035965">
    <property type="entry name" value="PAS-like_dom_sf"/>
</dbReference>
<protein>
    <submittedName>
        <fullName evidence="4">Diguanylate cyclase</fullName>
    </submittedName>
</protein>
<accession>A0A368U156</accession>
<evidence type="ECO:0000313" key="4">
    <source>
        <dbReference type="EMBL" id="RCV90227.1"/>
    </source>
</evidence>
<dbReference type="InterPro" id="IPR029787">
    <property type="entry name" value="Nucleotide_cyclase"/>
</dbReference>
<dbReference type="NCBIfam" id="TIGR00229">
    <property type="entry name" value="sensory_box"/>
    <property type="match status" value="2"/>
</dbReference>
<dbReference type="InterPro" id="IPR000014">
    <property type="entry name" value="PAS"/>
</dbReference>
<feature type="domain" description="GGDEF" evidence="3">
    <location>
        <begin position="309"/>
        <end position="442"/>
    </location>
</feature>
<dbReference type="CDD" id="cd01949">
    <property type="entry name" value="GGDEF"/>
    <property type="match status" value="1"/>
</dbReference>
<dbReference type="Gene3D" id="3.30.70.270">
    <property type="match status" value="1"/>
</dbReference>
<dbReference type="PANTHER" id="PTHR44757:SF4">
    <property type="entry name" value="DIGUANYLATE CYCLASE DGCE-RELATED"/>
    <property type="match status" value="1"/>
</dbReference>
<keyword evidence="5" id="KW-1185">Reference proteome</keyword>
<dbReference type="OrthoDB" id="5296913at2"/>
<comment type="caution">
    <text evidence="4">The sequence shown here is derived from an EMBL/GenBank/DDBJ whole genome shotgun (WGS) entry which is preliminary data.</text>
</comment>
<proteinExistence type="predicted"/>
<dbReference type="Pfam" id="PF00990">
    <property type="entry name" value="GGDEF"/>
    <property type="match status" value="1"/>
</dbReference>
<evidence type="ECO:0000256" key="1">
    <source>
        <dbReference type="ARBA" id="ARBA00001946"/>
    </source>
</evidence>
<organism evidence="4 5">
    <name type="scientific">Billgrantia montanilacus</name>
    <dbReference type="NCBI Taxonomy" id="2282305"/>
    <lineage>
        <taxon>Bacteria</taxon>
        <taxon>Pseudomonadati</taxon>
        <taxon>Pseudomonadota</taxon>
        <taxon>Gammaproteobacteria</taxon>
        <taxon>Oceanospirillales</taxon>
        <taxon>Halomonadaceae</taxon>
        <taxon>Billgrantia</taxon>
    </lineage>
</organism>